<protein>
    <submittedName>
        <fullName evidence="2">Uncharacterized protein</fullName>
    </submittedName>
</protein>
<dbReference type="AlphaFoldDB" id="A0A133KI53"/>
<evidence type="ECO:0000313" key="2">
    <source>
        <dbReference type="EMBL" id="KWZ79252.1"/>
    </source>
</evidence>
<reference evidence="3" key="1">
    <citation type="submission" date="2016-01" db="EMBL/GenBank/DDBJ databases">
        <authorList>
            <person name="Mitreva M."/>
            <person name="Pepin K.H."/>
            <person name="Mihindukulasuriya K.A."/>
            <person name="Fulton R."/>
            <person name="Fronick C."/>
            <person name="O'Laughlin M."/>
            <person name="Miner T."/>
            <person name="Herter B."/>
            <person name="Rosa B.A."/>
            <person name="Cordes M."/>
            <person name="Tomlinson C."/>
            <person name="Wollam A."/>
            <person name="Palsikar V.B."/>
            <person name="Mardis E.R."/>
            <person name="Wilson R.K."/>
        </authorList>
    </citation>
    <scope>NUCLEOTIDE SEQUENCE [LARGE SCALE GENOMIC DNA]</scope>
    <source>
        <strain evidence="3">GED7749B</strain>
    </source>
</reference>
<keyword evidence="1" id="KW-1133">Transmembrane helix</keyword>
<dbReference type="Proteomes" id="UP000070376">
    <property type="component" value="Unassembled WGS sequence"/>
</dbReference>
<feature type="transmembrane region" description="Helical" evidence="1">
    <location>
        <begin position="58"/>
        <end position="75"/>
    </location>
</feature>
<comment type="caution">
    <text evidence="2">The sequence shown here is derived from an EMBL/GenBank/DDBJ whole genome shotgun (WGS) entry which is preliminary data.</text>
</comment>
<dbReference type="PATRIC" id="fig|1398.22.peg.2793"/>
<evidence type="ECO:0000313" key="3">
    <source>
        <dbReference type="Proteomes" id="UP000070376"/>
    </source>
</evidence>
<proteinExistence type="predicted"/>
<accession>A0A133KI53</accession>
<feature type="transmembrane region" description="Helical" evidence="1">
    <location>
        <begin position="20"/>
        <end position="38"/>
    </location>
</feature>
<name>A0A133KI53_HEYCO</name>
<dbReference type="EMBL" id="LRPN01000121">
    <property type="protein sequence ID" value="KWZ79252.1"/>
    <property type="molecule type" value="Genomic_DNA"/>
</dbReference>
<keyword evidence="1" id="KW-0472">Membrane</keyword>
<sequence length="101" mass="11968">MAELHICFCHLNRRPQSRHFFIWPSCTIILPVTIHVLYPLQLRFFPILLKECVYGTPHIAVAFRFHAVHLGYLLIAKNRRLPLFLISKKSAKRVDELNKKY</sequence>
<keyword evidence="1" id="KW-0812">Transmembrane</keyword>
<organism evidence="2 3">
    <name type="scientific">Heyndrickxia coagulans</name>
    <name type="common">Weizmannia coagulans</name>
    <dbReference type="NCBI Taxonomy" id="1398"/>
    <lineage>
        <taxon>Bacteria</taxon>
        <taxon>Bacillati</taxon>
        <taxon>Bacillota</taxon>
        <taxon>Bacilli</taxon>
        <taxon>Bacillales</taxon>
        <taxon>Bacillaceae</taxon>
        <taxon>Heyndrickxia</taxon>
    </lineage>
</organism>
<evidence type="ECO:0000256" key="1">
    <source>
        <dbReference type="SAM" id="Phobius"/>
    </source>
</evidence>
<gene>
    <name evidence="2" type="ORF">HMPREF3213_02786</name>
</gene>